<comment type="similarity">
    <text evidence="1">In the C-terminal section; belongs to the class-I pyridoxal-phosphate-dependent aminotransferase family.</text>
</comment>
<dbReference type="OrthoDB" id="9808770at2"/>
<dbReference type="AlphaFoldDB" id="A0A1H8EMH0"/>
<evidence type="ECO:0000259" key="6">
    <source>
        <dbReference type="PROSITE" id="PS50949"/>
    </source>
</evidence>
<gene>
    <name evidence="7" type="ORF">SAMN05216227_100922</name>
</gene>
<dbReference type="GO" id="GO:0030170">
    <property type="term" value="F:pyridoxal phosphate binding"/>
    <property type="evidence" value="ECO:0007669"/>
    <property type="project" value="InterPro"/>
</dbReference>
<dbReference type="CDD" id="cd07377">
    <property type="entry name" value="WHTH_GntR"/>
    <property type="match status" value="1"/>
</dbReference>
<evidence type="ECO:0000256" key="4">
    <source>
        <dbReference type="ARBA" id="ARBA00023125"/>
    </source>
</evidence>
<name>A0A1H8EMH0_9RHOB</name>
<dbReference type="InterPro" id="IPR051446">
    <property type="entry name" value="HTH_trans_reg/aminotransferase"/>
</dbReference>
<evidence type="ECO:0000256" key="3">
    <source>
        <dbReference type="ARBA" id="ARBA00023015"/>
    </source>
</evidence>
<dbReference type="SMART" id="SM00345">
    <property type="entry name" value="HTH_GNTR"/>
    <property type="match status" value="1"/>
</dbReference>
<dbReference type="GO" id="GO:0003677">
    <property type="term" value="F:DNA binding"/>
    <property type="evidence" value="ECO:0007669"/>
    <property type="project" value="UniProtKB-KW"/>
</dbReference>
<dbReference type="EMBL" id="FOCO01000009">
    <property type="protein sequence ID" value="SEN19988.1"/>
    <property type="molecule type" value="Genomic_DNA"/>
</dbReference>
<evidence type="ECO:0000256" key="1">
    <source>
        <dbReference type="ARBA" id="ARBA00005384"/>
    </source>
</evidence>
<dbReference type="Pfam" id="PF00155">
    <property type="entry name" value="Aminotran_1_2"/>
    <property type="match status" value="1"/>
</dbReference>
<dbReference type="STRING" id="1077947.SAMN05216227_100922"/>
<dbReference type="InterPro" id="IPR036388">
    <property type="entry name" value="WH-like_DNA-bd_sf"/>
</dbReference>
<keyword evidence="8" id="KW-1185">Reference proteome</keyword>
<evidence type="ECO:0000256" key="5">
    <source>
        <dbReference type="ARBA" id="ARBA00023163"/>
    </source>
</evidence>
<proteinExistence type="inferred from homology"/>
<dbReference type="InterPro" id="IPR015421">
    <property type="entry name" value="PyrdxlP-dep_Trfase_major"/>
</dbReference>
<dbReference type="InterPro" id="IPR036390">
    <property type="entry name" value="WH_DNA-bd_sf"/>
</dbReference>
<dbReference type="PROSITE" id="PS50949">
    <property type="entry name" value="HTH_GNTR"/>
    <property type="match status" value="1"/>
</dbReference>
<evidence type="ECO:0000313" key="7">
    <source>
        <dbReference type="EMBL" id="SEN19988.1"/>
    </source>
</evidence>
<dbReference type="PANTHER" id="PTHR46577">
    <property type="entry name" value="HTH-TYPE TRANSCRIPTIONAL REGULATORY PROTEIN GABR"/>
    <property type="match status" value="1"/>
</dbReference>
<feature type="domain" description="HTH gntR-type" evidence="6">
    <location>
        <begin position="16"/>
        <end position="84"/>
    </location>
</feature>
<dbReference type="Pfam" id="PF00392">
    <property type="entry name" value="GntR"/>
    <property type="match status" value="1"/>
</dbReference>
<dbReference type="Gene3D" id="1.10.10.10">
    <property type="entry name" value="Winged helix-like DNA-binding domain superfamily/Winged helix DNA-binding domain"/>
    <property type="match status" value="1"/>
</dbReference>
<dbReference type="InterPro" id="IPR000524">
    <property type="entry name" value="Tscrpt_reg_HTH_GntR"/>
</dbReference>
<keyword evidence="3" id="KW-0805">Transcription regulation</keyword>
<keyword evidence="2" id="KW-0663">Pyridoxal phosphate</keyword>
<accession>A0A1H8EMH0</accession>
<dbReference type="SUPFAM" id="SSF53383">
    <property type="entry name" value="PLP-dependent transferases"/>
    <property type="match status" value="1"/>
</dbReference>
<protein>
    <submittedName>
        <fullName evidence="7">Transcriptional regulator, GntR family</fullName>
    </submittedName>
</protein>
<evidence type="ECO:0000313" key="8">
    <source>
        <dbReference type="Proteomes" id="UP000183002"/>
    </source>
</evidence>
<dbReference type="SUPFAM" id="SSF46785">
    <property type="entry name" value="Winged helix' DNA-binding domain"/>
    <property type="match status" value="1"/>
</dbReference>
<dbReference type="RefSeq" id="WP_050521113.1">
    <property type="nucleotide sequence ID" value="NZ_FOCO01000009.1"/>
</dbReference>
<keyword evidence="5" id="KW-0804">Transcription</keyword>
<dbReference type="CDD" id="cd00609">
    <property type="entry name" value="AAT_like"/>
    <property type="match status" value="1"/>
</dbReference>
<sequence>MAIPPEAFFLHGNLNGTLQQRIRQLVAEGIVAGRFRACDKMPSSRGLAAQLGVSRITVTLAYTDLVASDYLTSKGRSGYFVSASAPLQPEFEVGPRALAVQVDYAQRTGQRFSGAEMLRRPADWASFRYPFIYGQADASLFDHQNWRQCAVRALGKRDFEALTSDYYDRDDPLLIEYILRNILPRRGIEATGAEVLLTMGAQNALWLAGQVLTRPGVRAAVENPGYPSLRGILAQTGAAVDWVDVDEGGLPPDAIPAGVNVVFTSASHHCPTNATMPMARRRALIEAASARDFVIVEDDYEFEMSFLKAVSPALKSLDREGRVVHVGSFSKSIFPGLRLGYIVAPEGFIREARALRALTLRHPPGHIQRTAAYFLSLGHYDALVNRMKQAFKRRRLAMGEAMEAAGLQVAGQGGVGGSSFWMVAPEGVDTEALARGLHAQGVLIEPGRVFFDPARAPRNYYRLAYSTIPVGRIAEGVGLIAAGIARADRCKPVRPV</sequence>
<dbReference type="Gene3D" id="3.40.640.10">
    <property type="entry name" value="Type I PLP-dependent aspartate aminotransferase-like (Major domain)"/>
    <property type="match status" value="1"/>
</dbReference>
<reference evidence="7 8" key="1">
    <citation type="submission" date="2016-10" db="EMBL/GenBank/DDBJ databases">
        <authorList>
            <person name="de Groot N.N."/>
        </authorList>
    </citation>
    <scope>NUCLEOTIDE SEQUENCE [LARGE SCALE GENOMIC DNA]</scope>
    <source>
        <strain evidence="7 8">CGMCC 1.10836</strain>
    </source>
</reference>
<dbReference type="PANTHER" id="PTHR46577:SF1">
    <property type="entry name" value="HTH-TYPE TRANSCRIPTIONAL REGULATORY PROTEIN GABR"/>
    <property type="match status" value="1"/>
</dbReference>
<organism evidence="7 8">
    <name type="scientific">Pseudorhodobacter antarcticus</name>
    <dbReference type="NCBI Taxonomy" id="1077947"/>
    <lineage>
        <taxon>Bacteria</taxon>
        <taxon>Pseudomonadati</taxon>
        <taxon>Pseudomonadota</taxon>
        <taxon>Alphaproteobacteria</taxon>
        <taxon>Rhodobacterales</taxon>
        <taxon>Paracoccaceae</taxon>
        <taxon>Pseudorhodobacter</taxon>
    </lineage>
</organism>
<dbReference type="InterPro" id="IPR004839">
    <property type="entry name" value="Aminotransferase_I/II_large"/>
</dbReference>
<dbReference type="Proteomes" id="UP000183002">
    <property type="component" value="Unassembled WGS sequence"/>
</dbReference>
<keyword evidence="4" id="KW-0238">DNA-binding</keyword>
<evidence type="ECO:0000256" key="2">
    <source>
        <dbReference type="ARBA" id="ARBA00022898"/>
    </source>
</evidence>
<dbReference type="InterPro" id="IPR015424">
    <property type="entry name" value="PyrdxlP-dep_Trfase"/>
</dbReference>
<dbReference type="GO" id="GO:0003700">
    <property type="term" value="F:DNA-binding transcription factor activity"/>
    <property type="evidence" value="ECO:0007669"/>
    <property type="project" value="InterPro"/>
</dbReference>